<dbReference type="Gene3D" id="1.10.357.10">
    <property type="entry name" value="Tetracycline Repressor, domain 2"/>
    <property type="match status" value="1"/>
</dbReference>
<organism evidence="4 5">
    <name type="scientific">Bifidobacterium moraviense</name>
    <dbReference type="NCBI Taxonomy" id="2675323"/>
    <lineage>
        <taxon>Bacteria</taxon>
        <taxon>Bacillati</taxon>
        <taxon>Actinomycetota</taxon>
        <taxon>Actinomycetes</taxon>
        <taxon>Bifidobacteriales</taxon>
        <taxon>Bifidobacteriaceae</taxon>
        <taxon>Bifidobacterium</taxon>
    </lineage>
</organism>
<protein>
    <submittedName>
        <fullName evidence="4">AcrR family transcriptional regulator</fullName>
    </submittedName>
</protein>
<dbReference type="PROSITE" id="PS50977">
    <property type="entry name" value="HTH_TETR_2"/>
    <property type="match status" value="1"/>
</dbReference>
<sequence length="210" mass="22659">MGRPKSGDASAPQRMQNAFWRLLEAKPYARITVSDVTRESGLNRSAFYYHYTSIPELADDAIASIYDDPTVIAFIAGMIRSPGDNALFDRAERFAASDRYRNMMGRIALIAGPHGSAGLARQLKDFIVGIWLGLLGVDRAALDPAQRIILEFAASGILGAIGTGAATFTPETVAALRRSQMPQIVAQMVDSLRAPNESAPTPPQDSLHAN</sequence>
<keyword evidence="1 2" id="KW-0238">DNA-binding</keyword>
<dbReference type="InterPro" id="IPR009057">
    <property type="entry name" value="Homeodomain-like_sf"/>
</dbReference>
<feature type="domain" description="HTH tetR-type" evidence="3">
    <location>
        <begin position="9"/>
        <end position="69"/>
    </location>
</feature>
<dbReference type="AlphaFoldDB" id="A0A7Y0F2P7"/>
<dbReference type="Proteomes" id="UP000588277">
    <property type="component" value="Unassembled WGS sequence"/>
</dbReference>
<feature type="DNA-binding region" description="H-T-H motif" evidence="2">
    <location>
        <begin position="32"/>
        <end position="51"/>
    </location>
</feature>
<evidence type="ECO:0000256" key="2">
    <source>
        <dbReference type="PROSITE-ProRule" id="PRU00335"/>
    </source>
</evidence>
<dbReference type="EMBL" id="JAAIIH010000001">
    <property type="protein sequence ID" value="NMM99986.1"/>
    <property type="molecule type" value="Genomic_DNA"/>
</dbReference>
<evidence type="ECO:0000313" key="5">
    <source>
        <dbReference type="Proteomes" id="UP000588277"/>
    </source>
</evidence>
<reference evidence="4 5" key="1">
    <citation type="submission" date="2020-02" db="EMBL/GenBank/DDBJ databases">
        <title>Characterization of phylogenetic diversity of novel bifidobacterial species isolated in Czech ZOOs.</title>
        <authorList>
            <person name="Lugli G.A."/>
            <person name="Vera N.B."/>
            <person name="Ventura M."/>
        </authorList>
    </citation>
    <scope>NUCLEOTIDE SEQUENCE [LARGE SCALE GENOMIC DNA]</scope>
    <source>
        <strain evidence="4 5">DSM 109958</strain>
    </source>
</reference>
<dbReference type="SUPFAM" id="SSF46689">
    <property type="entry name" value="Homeodomain-like"/>
    <property type="match status" value="1"/>
</dbReference>
<proteinExistence type="predicted"/>
<comment type="caution">
    <text evidence="4">The sequence shown here is derived from an EMBL/GenBank/DDBJ whole genome shotgun (WGS) entry which is preliminary data.</text>
</comment>
<name>A0A7Y0F2P7_9BIFI</name>
<evidence type="ECO:0000313" key="4">
    <source>
        <dbReference type="EMBL" id="NMM99986.1"/>
    </source>
</evidence>
<accession>A0A7Y0F2P7</accession>
<keyword evidence="5" id="KW-1185">Reference proteome</keyword>
<gene>
    <name evidence="4" type="ORF">G1C96_0564</name>
</gene>
<evidence type="ECO:0000259" key="3">
    <source>
        <dbReference type="PROSITE" id="PS50977"/>
    </source>
</evidence>
<dbReference type="InterPro" id="IPR001647">
    <property type="entry name" value="HTH_TetR"/>
</dbReference>
<dbReference type="RefSeq" id="WP_169275119.1">
    <property type="nucleotide sequence ID" value="NZ_JAAIIH010000001.1"/>
</dbReference>
<dbReference type="Pfam" id="PF00440">
    <property type="entry name" value="TetR_N"/>
    <property type="match status" value="1"/>
</dbReference>
<evidence type="ECO:0000256" key="1">
    <source>
        <dbReference type="ARBA" id="ARBA00023125"/>
    </source>
</evidence>
<dbReference type="GO" id="GO:0003677">
    <property type="term" value="F:DNA binding"/>
    <property type="evidence" value="ECO:0007669"/>
    <property type="project" value="UniProtKB-UniRule"/>
</dbReference>